<dbReference type="EMBL" id="PFAU01000024">
    <property type="protein sequence ID" value="PIR91179.1"/>
    <property type="molecule type" value="Genomic_DNA"/>
</dbReference>
<dbReference type="PANTHER" id="PTHR30050">
    <property type="entry name" value="CHROMOSOMAL REPLICATION INITIATOR PROTEIN DNAA"/>
    <property type="match status" value="1"/>
</dbReference>
<protein>
    <recommendedName>
        <fullName evidence="1">Chromosomal replication initiator protein DnaA ATPAse domain-containing protein</fullName>
    </recommendedName>
</protein>
<dbReference type="InterPro" id="IPR027417">
    <property type="entry name" value="P-loop_NTPase"/>
</dbReference>
<organism evidence="2 3">
    <name type="scientific">bacterium (Candidatus Gribaldobacteria) CG10_big_fil_rev_8_21_14_0_10_37_46</name>
    <dbReference type="NCBI Taxonomy" id="2014276"/>
    <lineage>
        <taxon>Bacteria</taxon>
        <taxon>Candidatus Gribaldobacteria</taxon>
    </lineage>
</organism>
<evidence type="ECO:0000313" key="2">
    <source>
        <dbReference type="EMBL" id="PIR91179.1"/>
    </source>
</evidence>
<dbReference type="PANTHER" id="PTHR30050:SF4">
    <property type="entry name" value="ATP-BINDING PROTEIN RV3427C IN INSERTION SEQUENCE-RELATED"/>
    <property type="match status" value="1"/>
</dbReference>
<dbReference type="Proteomes" id="UP000230882">
    <property type="component" value="Unassembled WGS sequence"/>
</dbReference>
<dbReference type="Pfam" id="PF00308">
    <property type="entry name" value="Bac_DnaA"/>
    <property type="match status" value="1"/>
</dbReference>
<reference evidence="3" key="1">
    <citation type="submission" date="2017-09" db="EMBL/GenBank/DDBJ databases">
        <title>Depth-based differentiation of microbial function through sediment-hosted aquifers and enrichment of novel symbionts in the deep terrestrial subsurface.</title>
        <authorList>
            <person name="Probst A.J."/>
            <person name="Ladd B."/>
            <person name="Jarett J.K."/>
            <person name="Geller-Mcgrath D.E."/>
            <person name="Sieber C.M.K."/>
            <person name="Emerson J.B."/>
            <person name="Anantharaman K."/>
            <person name="Thomas B.C."/>
            <person name="Malmstrom R."/>
            <person name="Stieglmeier M."/>
            <person name="Klingl A."/>
            <person name="Woyke T."/>
            <person name="Ryan C.M."/>
            <person name="Banfield J.F."/>
        </authorList>
    </citation>
    <scope>NUCLEOTIDE SEQUENCE [LARGE SCALE GENOMIC DNA]</scope>
</reference>
<dbReference type="GO" id="GO:0006260">
    <property type="term" value="P:DNA replication"/>
    <property type="evidence" value="ECO:0007669"/>
    <property type="project" value="TreeGrafter"/>
</dbReference>
<gene>
    <name evidence="2" type="ORF">COU02_00965</name>
</gene>
<dbReference type="AlphaFoldDB" id="A0A2H0UY93"/>
<dbReference type="Gene3D" id="3.40.50.300">
    <property type="entry name" value="P-loop containing nucleotide triphosphate hydrolases"/>
    <property type="match status" value="1"/>
</dbReference>
<evidence type="ECO:0000313" key="3">
    <source>
        <dbReference type="Proteomes" id="UP000230882"/>
    </source>
</evidence>
<accession>A0A2H0UY93</accession>
<dbReference type="InterPro" id="IPR013317">
    <property type="entry name" value="DnaA_dom"/>
</dbReference>
<feature type="domain" description="Chromosomal replication initiator protein DnaA ATPAse" evidence="1">
    <location>
        <begin position="9"/>
        <end position="120"/>
    </location>
</feature>
<evidence type="ECO:0000259" key="1">
    <source>
        <dbReference type="Pfam" id="PF00308"/>
    </source>
</evidence>
<proteinExistence type="predicted"/>
<dbReference type="SUPFAM" id="SSF52540">
    <property type="entry name" value="P-loop containing nucleoside triphosphate hydrolases"/>
    <property type="match status" value="1"/>
</dbReference>
<name>A0A2H0UY93_9BACT</name>
<sequence length="192" mass="22783">MEEKNKKIIWISGRCGYGKTEFVNSIIEEFEGRNKRTLKLEGKDFIDSLVEDIKIRNPIENFVSRFQNYDLLVLDDVDYYLLGKKATQKAIKETIQKITDNNKTKIILITQKRARKLRKLKFDSDICFYKRLKAPTVEFKRNLFKRWIEWENLILSKGKIEEIINKSDNLFQLKGLFNKVKFIDLGCSSKFI</sequence>
<comment type="caution">
    <text evidence="2">The sequence shown here is derived from an EMBL/GenBank/DDBJ whole genome shotgun (WGS) entry which is preliminary data.</text>
</comment>